<evidence type="ECO:0000256" key="1">
    <source>
        <dbReference type="ARBA" id="ARBA00022723"/>
    </source>
</evidence>
<dbReference type="GO" id="GO:0009245">
    <property type="term" value="P:lipid A biosynthetic process"/>
    <property type="evidence" value="ECO:0007669"/>
    <property type="project" value="TreeGrafter"/>
</dbReference>
<keyword evidence="4" id="KW-1133">Transmembrane helix</keyword>
<dbReference type="InterPro" id="IPR029052">
    <property type="entry name" value="Metallo-depent_PP-like"/>
</dbReference>
<organism evidence="6 7">
    <name type="scientific">Labilithrix luteola</name>
    <dbReference type="NCBI Taxonomy" id="1391654"/>
    <lineage>
        <taxon>Bacteria</taxon>
        <taxon>Pseudomonadati</taxon>
        <taxon>Myxococcota</taxon>
        <taxon>Polyangia</taxon>
        <taxon>Polyangiales</taxon>
        <taxon>Labilitrichaceae</taxon>
        <taxon>Labilithrix</taxon>
    </lineage>
</organism>
<keyword evidence="4" id="KW-0472">Membrane</keyword>
<proteinExistence type="predicted"/>
<dbReference type="PANTHER" id="PTHR31302">
    <property type="entry name" value="TRANSMEMBRANE PROTEIN WITH METALLOPHOSPHOESTERASE DOMAIN-RELATED"/>
    <property type="match status" value="1"/>
</dbReference>
<evidence type="ECO:0000256" key="4">
    <source>
        <dbReference type="SAM" id="Phobius"/>
    </source>
</evidence>
<dbReference type="PANTHER" id="PTHR31302:SF31">
    <property type="entry name" value="PHOSPHODIESTERASE YAEI"/>
    <property type="match status" value="1"/>
</dbReference>
<dbReference type="InterPro" id="IPR051158">
    <property type="entry name" value="Metallophosphoesterase_sf"/>
</dbReference>
<dbReference type="GO" id="GO:0046872">
    <property type="term" value="F:metal ion binding"/>
    <property type="evidence" value="ECO:0007669"/>
    <property type="project" value="UniProtKB-KW"/>
</dbReference>
<keyword evidence="2" id="KW-0378">Hydrolase</keyword>
<sequence>MWALMLLGIALSAHAVLIAWLRRLVGGSRTTTLALAAGALVLTLALFAPREYFGYTSFELFVVAVGASLYVGLVVAITLFGKLRSRVRSKPALDTPKDDAKEPAQGEAKEGRRETLIKLAGAASWATSIGVVGWGAVRGRHDFELTEVPVRIEGLPRALDGYVIVQVSDLHGGTFVGEADLNRGFELVRQARPDLLVATGDLVDFDPGFAPMIASRLADVAARDGAFAVLGNHDHYADAPAVLDALARARITALVDDARILRAGDGGGFALLGTNDLSAPRFGGRAPDLGRALAAAHPDRPRILLAHQPRQFDEAAGKIALQLSGHTHGMQFDFAASAFRIARRYVAGRYDKDGSVLWVNRGFGVTGPPSRVGVRPEITKIVLVSA</sequence>
<dbReference type="STRING" id="1391654.AKJ09_05916"/>
<keyword evidence="7" id="KW-1185">Reference proteome</keyword>
<name>A0A0K1Q0J5_9BACT</name>
<dbReference type="Gene3D" id="3.60.21.10">
    <property type="match status" value="1"/>
</dbReference>
<dbReference type="Pfam" id="PF00149">
    <property type="entry name" value="Metallophos"/>
    <property type="match status" value="1"/>
</dbReference>
<dbReference type="GO" id="GO:0016020">
    <property type="term" value="C:membrane"/>
    <property type="evidence" value="ECO:0007669"/>
    <property type="project" value="GOC"/>
</dbReference>
<dbReference type="CDD" id="cd07385">
    <property type="entry name" value="MPP_YkuE_C"/>
    <property type="match status" value="1"/>
</dbReference>
<evidence type="ECO:0000313" key="7">
    <source>
        <dbReference type="Proteomes" id="UP000064967"/>
    </source>
</evidence>
<dbReference type="KEGG" id="llu:AKJ09_05916"/>
<feature type="compositionally biased region" description="Basic and acidic residues" evidence="3">
    <location>
        <begin position="95"/>
        <end position="112"/>
    </location>
</feature>
<keyword evidence="4" id="KW-0812">Transmembrane</keyword>
<accession>A0A0K1Q0J5</accession>
<feature type="region of interest" description="Disordered" evidence="3">
    <location>
        <begin position="91"/>
        <end position="112"/>
    </location>
</feature>
<gene>
    <name evidence="6" type="ORF">AKJ09_05916</name>
</gene>
<evidence type="ECO:0000259" key="5">
    <source>
        <dbReference type="Pfam" id="PF00149"/>
    </source>
</evidence>
<dbReference type="GO" id="GO:0008758">
    <property type="term" value="F:UDP-2,3-diacylglucosamine hydrolase activity"/>
    <property type="evidence" value="ECO:0007669"/>
    <property type="project" value="TreeGrafter"/>
</dbReference>
<dbReference type="EMBL" id="CP012333">
    <property type="protein sequence ID" value="AKU99252.1"/>
    <property type="molecule type" value="Genomic_DNA"/>
</dbReference>
<reference evidence="6 7" key="1">
    <citation type="submission" date="2015-08" db="EMBL/GenBank/DDBJ databases">
        <authorList>
            <person name="Babu N.S."/>
            <person name="Beckwith C.J."/>
            <person name="Beseler K.G."/>
            <person name="Brison A."/>
            <person name="Carone J.V."/>
            <person name="Caskin T.P."/>
            <person name="Diamond M."/>
            <person name="Durham M.E."/>
            <person name="Foxe J.M."/>
            <person name="Go M."/>
            <person name="Henderson B.A."/>
            <person name="Jones I.B."/>
            <person name="McGettigan J.A."/>
            <person name="Micheletti S.J."/>
            <person name="Nasrallah M.E."/>
            <person name="Ortiz D."/>
            <person name="Piller C.R."/>
            <person name="Privatt S.R."/>
            <person name="Schneider S.L."/>
            <person name="Sharp S."/>
            <person name="Smith T.C."/>
            <person name="Stanton J.D."/>
            <person name="Ullery H.E."/>
            <person name="Wilson R.J."/>
            <person name="Serrano M.G."/>
            <person name="Buck G."/>
            <person name="Lee V."/>
            <person name="Wang Y."/>
            <person name="Carvalho R."/>
            <person name="Voegtly L."/>
            <person name="Shi R."/>
            <person name="Duckworth R."/>
            <person name="Johnson A."/>
            <person name="Loviza R."/>
            <person name="Walstead R."/>
            <person name="Shah Z."/>
            <person name="Kiflezghi M."/>
            <person name="Wade K."/>
            <person name="Ball S.L."/>
            <person name="Bradley K.W."/>
            <person name="Asai D.J."/>
            <person name="Bowman C.A."/>
            <person name="Russell D.A."/>
            <person name="Pope W.H."/>
            <person name="Jacobs-Sera D."/>
            <person name="Hendrix R.W."/>
            <person name="Hatfull G.F."/>
        </authorList>
    </citation>
    <scope>NUCLEOTIDE SEQUENCE [LARGE SCALE GENOMIC DNA]</scope>
    <source>
        <strain evidence="6 7">DSM 27648</strain>
    </source>
</reference>
<feature type="domain" description="Calcineurin-like phosphoesterase" evidence="5">
    <location>
        <begin position="164"/>
        <end position="329"/>
    </location>
</feature>
<dbReference type="PATRIC" id="fig|1391654.3.peg.6005"/>
<dbReference type="OrthoDB" id="9780884at2"/>
<dbReference type="Proteomes" id="UP000064967">
    <property type="component" value="Chromosome"/>
</dbReference>
<dbReference type="AlphaFoldDB" id="A0A0K1Q0J5"/>
<evidence type="ECO:0000256" key="2">
    <source>
        <dbReference type="ARBA" id="ARBA00022801"/>
    </source>
</evidence>
<dbReference type="RefSeq" id="WP_146650629.1">
    <property type="nucleotide sequence ID" value="NZ_CP012333.1"/>
</dbReference>
<protein>
    <submittedName>
        <fullName evidence="6">Putative phosphoesterase</fullName>
    </submittedName>
</protein>
<keyword evidence="1" id="KW-0479">Metal-binding</keyword>
<feature type="transmembrane region" description="Helical" evidence="4">
    <location>
        <begin position="31"/>
        <end position="48"/>
    </location>
</feature>
<dbReference type="SUPFAM" id="SSF56300">
    <property type="entry name" value="Metallo-dependent phosphatases"/>
    <property type="match status" value="1"/>
</dbReference>
<dbReference type="InterPro" id="IPR004843">
    <property type="entry name" value="Calcineurin-like_PHP"/>
</dbReference>
<evidence type="ECO:0000313" key="6">
    <source>
        <dbReference type="EMBL" id="AKU99252.1"/>
    </source>
</evidence>
<feature type="transmembrane region" description="Helical" evidence="4">
    <location>
        <begin position="60"/>
        <end position="81"/>
    </location>
</feature>
<evidence type="ECO:0000256" key="3">
    <source>
        <dbReference type="SAM" id="MobiDB-lite"/>
    </source>
</evidence>